<comment type="caution">
    <text evidence="5">The sequence shown here is derived from an EMBL/GenBank/DDBJ whole genome shotgun (WGS) entry which is preliminary data.</text>
</comment>
<dbReference type="InterPro" id="IPR050490">
    <property type="entry name" value="Bact_solute-bd_prot1"/>
</dbReference>
<dbReference type="InterPro" id="IPR006059">
    <property type="entry name" value="SBP"/>
</dbReference>
<gene>
    <name evidence="5" type="ORF">AT15_10075</name>
</gene>
<evidence type="ECO:0000256" key="3">
    <source>
        <dbReference type="ARBA" id="ARBA00022729"/>
    </source>
</evidence>
<evidence type="ECO:0000256" key="4">
    <source>
        <dbReference type="SAM" id="SignalP"/>
    </source>
</evidence>
<dbReference type="Pfam" id="PF13416">
    <property type="entry name" value="SBP_bac_8"/>
    <property type="match status" value="1"/>
</dbReference>
<dbReference type="PANTHER" id="PTHR43649:SF34">
    <property type="entry name" value="ABC TRANSPORTER PERIPLASMIC-BINDING PROTEIN YCJN-RELATED"/>
    <property type="match status" value="1"/>
</dbReference>
<dbReference type="Proteomes" id="UP000077339">
    <property type="component" value="Unassembled WGS sequence"/>
</dbReference>
<dbReference type="AlphaFoldDB" id="A0A176K0U2"/>
<feature type="signal peptide" evidence="4">
    <location>
        <begin position="1"/>
        <end position="20"/>
    </location>
</feature>
<evidence type="ECO:0000313" key="6">
    <source>
        <dbReference type="Proteomes" id="UP000077339"/>
    </source>
</evidence>
<protein>
    <submittedName>
        <fullName evidence="5">ABC transporter substrate-binding protein</fullName>
    </submittedName>
</protein>
<name>A0A176K0U2_9BACT</name>
<dbReference type="RefSeq" id="WP_068347414.1">
    <property type="nucleotide sequence ID" value="NZ_JFHK01000008.1"/>
</dbReference>
<feature type="chain" id="PRO_5008047369" evidence="4">
    <location>
        <begin position="21"/>
        <end position="429"/>
    </location>
</feature>
<dbReference type="STRING" id="1453497.AT15_10075"/>
<comment type="similarity">
    <text evidence="1">Belongs to the bacterial solute-binding protein 1 family.</text>
</comment>
<keyword evidence="6" id="KW-1185">Reference proteome</keyword>
<dbReference type="OrthoDB" id="41208at2"/>
<dbReference type="PATRIC" id="fig|1453497.3.peg.1995"/>
<dbReference type="EMBL" id="JFHK01000008">
    <property type="protein sequence ID" value="OAA30621.1"/>
    <property type="molecule type" value="Genomic_DNA"/>
</dbReference>
<organism evidence="5 6">
    <name type="scientific">Kosmotoga arenicorallina S304</name>
    <dbReference type="NCBI Taxonomy" id="1453497"/>
    <lineage>
        <taxon>Bacteria</taxon>
        <taxon>Thermotogati</taxon>
        <taxon>Thermotogota</taxon>
        <taxon>Thermotogae</taxon>
        <taxon>Kosmotogales</taxon>
        <taxon>Kosmotogaceae</taxon>
        <taxon>Kosmotoga</taxon>
    </lineage>
</organism>
<dbReference type="SUPFAM" id="SSF53850">
    <property type="entry name" value="Periplasmic binding protein-like II"/>
    <property type="match status" value="1"/>
</dbReference>
<reference evidence="5 6" key="1">
    <citation type="submission" date="2014-02" db="EMBL/GenBank/DDBJ databases">
        <title>Kosmotoga genome sequencing.</title>
        <authorList>
            <person name="Pollo S.M."/>
            <person name="Charchuk R."/>
            <person name="Nesbo C.L."/>
        </authorList>
    </citation>
    <scope>NUCLEOTIDE SEQUENCE [LARGE SCALE GENOMIC DNA]</scope>
    <source>
        <strain evidence="5 6">S304</strain>
    </source>
</reference>
<keyword evidence="3 4" id="KW-0732">Signal</keyword>
<evidence type="ECO:0000313" key="5">
    <source>
        <dbReference type="EMBL" id="OAA30621.1"/>
    </source>
</evidence>
<proteinExistence type="inferred from homology"/>
<keyword evidence="2" id="KW-0813">Transport</keyword>
<evidence type="ECO:0000256" key="1">
    <source>
        <dbReference type="ARBA" id="ARBA00008520"/>
    </source>
</evidence>
<dbReference type="Gene3D" id="3.40.190.10">
    <property type="entry name" value="Periplasmic binding protein-like II"/>
    <property type="match status" value="1"/>
</dbReference>
<accession>A0A176K0U2</accession>
<evidence type="ECO:0000256" key="2">
    <source>
        <dbReference type="ARBA" id="ARBA00022448"/>
    </source>
</evidence>
<sequence length="429" mass="47921">MKKLLVVALMLLLVASIAFTAKITFWTTETESNRLQRIRTLATLFKVRYGVEVEVVPVEENDLLRQIPIAKASGTLPDVIEGGIEPMLLLGSEGLLEEKLATDIINEFGDIYTGASRLLSNGKGGFFAVPFHAWVQGIWYRKDMLEAKGLEAPLTWDSILKAAKELHDPDNGVYGIILPKKDDAYAEQVFTEVALANGARPIDLNGNIMFNTPEMIEAFAFYKELGKYSKPGFTTVLDALKGYLSGEAPMIFYSTYIMDDIAVEEVQRGRIDKYDPKLVENTGFANYMTNTRPTSYGQVVALGITTETKNRIEAKKFIEFLMTGSNYIYWLHMAPGGMNPTRKSIAADPKFLENPVLERYGSEKIQEIIAALENVERFDFYEGHVLTEMSKISGAFIIGKAINLMFANDWTPEKTAAWAQAETEKLLGK</sequence>
<dbReference type="PANTHER" id="PTHR43649">
    <property type="entry name" value="ARABINOSE-BINDING PROTEIN-RELATED"/>
    <property type="match status" value="1"/>
</dbReference>